<proteinExistence type="predicted"/>
<protein>
    <submittedName>
        <fullName evidence="1">Uncharacterized protein</fullName>
    </submittedName>
</protein>
<gene>
    <name evidence="1" type="ORF">UFOVP1645_22</name>
</gene>
<accession>A0A6J5T3S2</accession>
<name>A0A6J5T3S2_9CAUD</name>
<reference evidence="1" key="1">
    <citation type="submission" date="2020-05" db="EMBL/GenBank/DDBJ databases">
        <authorList>
            <person name="Chiriac C."/>
            <person name="Salcher M."/>
            <person name="Ghai R."/>
            <person name="Kavagutti S V."/>
        </authorList>
    </citation>
    <scope>NUCLEOTIDE SEQUENCE</scope>
</reference>
<sequence>MALPATLNVSINFSNGPTFGNPFTLDDPIYGKIGGTGVLADNAAYILDVSDSTVKIDTRRGRNINQDLYEAGTAVIRVLDPQGIFDPQNVSSPIYGLMQPLRKLRISATQTSNSNTYWIFSGYTTDYRYTYALGQEVAYVDISAVDGFRLFNMSNVTTITDGTASQTTGTRMGKLLDIVSWPSNMRTLATGDSTCQASSVDTSVRSVLQSARNIEQSEYGAFYMDVLGNAVFKSRSEVLAAAAAAPVVFNQDGTGINYANVAFAFDDKQVVNNVSVQRTGGAVQTASDATSITTYFTHSLSYSNLIVETDAQALNIAKAYVASHKDTTIRIDSLSLDLMTANYNAGVTAALDLDYFDQVQITNLQPSGSTITKTLQVQGIAHAITPNTWRTTLTTQEPIIDGFIIGSSLYGILGTSVLSY</sequence>
<dbReference type="EMBL" id="LR797511">
    <property type="protein sequence ID" value="CAB4222412.1"/>
    <property type="molecule type" value="Genomic_DNA"/>
</dbReference>
<organism evidence="1">
    <name type="scientific">uncultured Caudovirales phage</name>
    <dbReference type="NCBI Taxonomy" id="2100421"/>
    <lineage>
        <taxon>Viruses</taxon>
        <taxon>Duplodnaviria</taxon>
        <taxon>Heunggongvirae</taxon>
        <taxon>Uroviricota</taxon>
        <taxon>Caudoviricetes</taxon>
        <taxon>Peduoviridae</taxon>
        <taxon>Maltschvirus</taxon>
        <taxon>Maltschvirus maltsch</taxon>
    </lineage>
</organism>
<evidence type="ECO:0000313" key="1">
    <source>
        <dbReference type="EMBL" id="CAB4222412.1"/>
    </source>
</evidence>